<feature type="domain" description="AAA+ ATPase" evidence="8">
    <location>
        <begin position="176"/>
        <end position="313"/>
    </location>
</feature>
<dbReference type="FunFam" id="1.10.8.60:FF:000015">
    <property type="entry name" value="vacuolar protein sorting-associated protein 4A"/>
    <property type="match status" value="1"/>
</dbReference>
<evidence type="ECO:0000313" key="9">
    <source>
        <dbReference type="EMBL" id="EAY00467.1"/>
    </source>
</evidence>
<dbReference type="InterPro" id="IPR036181">
    <property type="entry name" value="MIT_dom_sf"/>
</dbReference>
<evidence type="ECO:0000256" key="3">
    <source>
        <dbReference type="ARBA" id="ARBA00022741"/>
    </source>
</evidence>
<evidence type="ECO:0000313" key="10">
    <source>
        <dbReference type="Proteomes" id="UP000001542"/>
    </source>
</evidence>
<dbReference type="InterPro" id="IPR050304">
    <property type="entry name" value="MT-severing_AAA_ATPase"/>
</dbReference>
<dbReference type="FunFam" id="3.40.50.300:FF:000043">
    <property type="entry name" value="Vacuolar protein sorting-associated protein 4"/>
    <property type="match status" value="1"/>
</dbReference>
<dbReference type="RefSeq" id="XP_001313396.1">
    <property type="nucleotide sequence ID" value="XM_001313395.1"/>
</dbReference>
<keyword evidence="5" id="KW-0067">ATP-binding</keyword>
<dbReference type="eggNOG" id="KOG0739">
    <property type="taxonomic scope" value="Eukaryota"/>
</dbReference>
<dbReference type="Pfam" id="PF04212">
    <property type="entry name" value="MIT"/>
    <property type="match status" value="1"/>
</dbReference>
<dbReference type="Proteomes" id="UP000001542">
    <property type="component" value="Unassembled WGS sequence"/>
</dbReference>
<dbReference type="InterPro" id="IPR041569">
    <property type="entry name" value="AAA_lid_3"/>
</dbReference>
<evidence type="ECO:0000256" key="2">
    <source>
        <dbReference type="ARBA" id="ARBA00006914"/>
    </source>
</evidence>
<dbReference type="OMA" id="IRRHEEW"/>
<dbReference type="VEuPathDB" id="TrichDB:TVAGG3_0778060"/>
<dbReference type="GO" id="GO:0016887">
    <property type="term" value="F:ATP hydrolysis activity"/>
    <property type="evidence" value="ECO:0000318"/>
    <property type="project" value="GO_Central"/>
</dbReference>
<dbReference type="KEGG" id="tva:4758288"/>
<feature type="compositionally biased region" description="Pro residues" evidence="7">
    <location>
        <begin position="82"/>
        <end position="93"/>
    </location>
</feature>
<accession>A2F3P9</accession>
<dbReference type="STRING" id="5722.A2F3P9"/>
<dbReference type="GO" id="GO:0010008">
    <property type="term" value="C:endosome membrane"/>
    <property type="evidence" value="ECO:0007669"/>
    <property type="project" value="UniProtKB-SubCell"/>
</dbReference>
<dbReference type="InterPro" id="IPR015415">
    <property type="entry name" value="Spast_Vps4_C"/>
</dbReference>
<dbReference type="GO" id="GO:0016197">
    <property type="term" value="P:endosomal transport"/>
    <property type="evidence" value="ECO:0000318"/>
    <property type="project" value="GO_Central"/>
</dbReference>
<dbReference type="SUPFAM" id="SSF52540">
    <property type="entry name" value="P-loop containing nucleoside triphosphate hydrolases"/>
    <property type="match status" value="1"/>
</dbReference>
<name>A2F3P9_TRIV3</name>
<dbReference type="GO" id="GO:0005737">
    <property type="term" value="C:cytoplasm"/>
    <property type="evidence" value="ECO:0000318"/>
    <property type="project" value="GO_Central"/>
</dbReference>
<dbReference type="GO" id="GO:0005768">
    <property type="term" value="C:endosome"/>
    <property type="evidence" value="ECO:0000318"/>
    <property type="project" value="GO_Central"/>
</dbReference>
<dbReference type="InterPro" id="IPR003959">
    <property type="entry name" value="ATPase_AAA_core"/>
</dbReference>
<dbReference type="InterPro" id="IPR007330">
    <property type="entry name" value="MIT_dom"/>
</dbReference>
<evidence type="ECO:0000259" key="8">
    <source>
        <dbReference type="SMART" id="SM00382"/>
    </source>
</evidence>
<protein>
    <submittedName>
        <fullName evidence="9">ATPase, AAA family protein</fullName>
    </submittedName>
</protein>
<evidence type="ECO:0000256" key="1">
    <source>
        <dbReference type="ARBA" id="ARBA00004481"/>
    </source>
</evidence>
<feature type="region of interest" description="Disordered" evidence="7">
    <location>
        <begin position="80"/>
        <end position="130"/>
    </location>
</feature>
<dbReference type="VEuPathDB" id="TrichDB:TVAG_443370"/>
<proteinExistence type="inferred from homology"/>
<feature type="compositionally biased region" description="Low complexity" evidence="7">
    <location>
        <begin position="105"/>
        <end position="122"/>
    </location>
</feature>
<dbReference type="SMR" id="A2F3P9"/>
<dbReference type="OrthoDB" id="29072at2759"/>
<evidence type="ECO:0000256" key="6">
    <source>
        <dbReference type="ARBA" id="ARBA00023136"/>
    </source>
</evidence>
<dbReference type="InterPro" id="IPR027417">
    <property type="entry name" value="P-loop_NTPase"/>
</dbReference>
<dbReference type="FunCoup" id="A2F3P9">
    <property type="interactions" value="757"/>
</dbReference>
<organism evidence="9 10">
    <name type="scientific">Trichomonas vaginalis (strain ATCC PRA-98 / G3)</name>
    <dbReference type="NCBI Taxonomy" id="412133"/>
    <lineage>
        <taxon>Eukaryota</taxon>
        <taxon>Metamonada</taxon>
        <taxon>Parabasalia</taxon>
        <taxon>Trichomonadida</taxon>
        <taxon>Trichomonadidae</taxon>
        <taxon>Trichomonas</taxon>
    </lineage>
</organism>
<dbReference type="SUPFAM" id="SSF116846">
    <property type="entry name" value="MIT domain"/>
    <property type="match status" value="1"/>
</dbReference>
<dbReference type="PANTHER" id="PTHR23074:SF83">
    <property type="entry name" value="VACUOLAR PROTEIN SORTING-ASSOCIATED PROTEIN 4A"/>
    <property type="match status" value="1"/>
</dbReference>
<sequence length="454" mass="50575">MERRQEAFPGKMAYQQVIDPLKMAIQQDNAGNYAFALEKYIECERLLQKALKDGLPQKLNDEVSTKIGNLQARIRELHPFLNAPPQPQEPPRQMPKRTKSVSNMQPQRLPVQRPVQTRPQQQNSNQPDTLQSAIMSQRPNIKFSDVAGLTAAKQSLYEAVIMPIKVPDMFKGPTVPWKGILLYGPPGTGKSFLAKAVAGEANQSTFLTVSTSDLTSKWVGESEKLIKSLFQTARQSKPSIVFIDEIDSLVGDRGEDNSTEAGRRMKTEFLIQMDGVGVDNTGIIIIAATNLPWAIDPAMRRRFEKRVYVPLPDKDARMALIVHNLKEASTDITKSDIKKIVAATEGFSGADITILIRDALMQPIRELQKATHFKKVKAKDTKGVERDGVWVACSPSARGSVAKRWDELPPEDLAQPIANMSHFNASLSKVRPSVSKADLKKYEQWTKEFGEDGS</sequence>
<dbReference type="GO" id="GO:0043162">
    <property type="term" value="P:ubiquitin-dependent protein catabolic process via the multivesicular body sorting pathway"/>
    <property type="evidence" value="ECO:0000318"/>
    <property type="project" value="GO_Central"/>
</dbReference>
<dbReference type="Gene3D" id="1.20.58.80">
    <property type="entry name" value="Phosphotransferase system, lactose/cellobiose-type IIA subunit"/>
    <property type="match status" value="1"/>
</dbReference>
<evidence type="ECO:0000256" key="4">
    <source>
        <dbReference type="ARBA" id="ARBA00022753"/>
    </source>
</evidence>
<keyword evidence="3" id="KW-0547">Nucleotide-binding</keyword>
<dbReference type="EMBL" id="DS113600">
    <property type="protein sequence ID" value="EAY00467.1"/>
    <property type="molecule type" value="Genomic_DNA"/>
</dbReference>
<reference evidence="9" key="1">
    <citation type="submission" date="2006-10" db="EMBL/GenBank/DDBJ databases">
        <authorList>
            <person name="Amadeo P."/>
            <person name="Zhao Q."/>
            <person name="Wortman J."/>
            <person name="Fraser-Liggett C."/>
            <person name="Carlton J."/>
        </authorList>
    </citation>
    <scope>NUCLEOTIDE SEQUENCE</scope>
    <source>
        <strain evidence="9">G3</strain>
    </source>
</reference>
<dbReference type="SMART" id="SM00382">
    <property type="entry name" value="AAA"/>
    <property type="match status" value="1"/>
</dbReference>
<dbReference type="GO" id="GO:0007033">
    <property type="term" value="P:vacuole organization"/>
    <property type="evidence" value="ECO:0000318"/>
    <property type="project" value="GO_Central"/>
</dbReference>
<keyword evidence="6" id="KW-0472">Membrane</keyword>
<reference evidence="9" key="2">
    <citation type="journal article" date="2007" name="Science">
        <title>Draft genome sequence of the sexually transmitted pathogen Trichomonas vaginalis.</title>
        <authorList>
            <person name="Carlton J.M."/>
            <person name="Hirt R.P."/>
            <person name="Silva J.C."/>
            <person name="Delcher A.L."/>
            <person name="Schatz M."/>
            <person name="Zhao Q."/>
            <person name="Wortman J.R."/>
            <person name="Bidwell S.L."/>
            <person name="Alsmark U.C.M."/>
            <person name="Besteiro S."/>
            <person name="Sicheritz-Ponten T."/>
            <person name="Noel C.J."/>
            <person name="Dacks J.B."/>
            <person name="Foster P.G."/>
            <person name="Simillion C."/>
            <person name="Van de Peer Y."/>
            <person name="Miranda-Saavedra D."/>
            <person name="Barton G.J."/>
            <person name="Westrop G.D."/>
            <person name="Mueller S."/>
            <person name="Dessi D."/>
            <person name="Fiori P.L."/>
            <person name="Ren Q."/>
            <person name="Paulsen I."/>
            <person name="Zhang H."/>
            <person name="Bastida-Corcuera F.D."/>
            <person name="Simoes-Barbosa A."/>
            <person name="Brown M.T."/>
            <person name="Hayes R.D."/>
            <person name="Mukherjee M."/>
            <person name="Okumura C.Y."/>
            <person name="Schneider R."/>
            <person name="Smith A.J."/>
            <person name="Vanacova S."/>
            <person name="Villalvazo M."/>
            <person name="Haas B.J."/>
            <person name="Pertea M."/>
            <person name="Feldblyum T.V."/>
            <person name="Utterback T.R."/>
            <person name="Shu C.L."/>
            <person name="Osoegawa K."/>
            <person name="de Jong P.J."/>
            <person name="Hrdy I."/>
            <person name="Horvathova L."/>
            <person name="Zubacova Z."/>
            <person name="Dolezal P."/>
            <person name="Malik S.B."/>
            <person name="Logsdon J.M. Jr."/>
            <person name="Henze K."/>
            <person name="Gupta A."/>
            <person name="Wang C.C."/>
            <person name="Dunne R.L."/>
            <person name="Upcroft J.A."/>
            <person name="Upcroft P."/>
            <person name="White O."/>
            <person name="Salzberg S.L."/>
            <person name="Tang P."/>
            <person name="Chiu C.-H."/>
            <person name="Lee Y.-S."/>
            <person name="Embley T.M."/>
            <person name="Coombs G.H."/>
            <person name="Mottram J.C."/>
            <person name="Tachezy J."/>
            <person name="Fraser-Liggett C.M."/>
            <person name="Johnson P.J."/>
        </authorList>
    </citation>
    <scope>NUCLEOTIDE SEQUENCE [LARGE SCALE GENOMIC DNA]</scope>
    <source>
        <strain evidence="9">G3</strain>
    </source>
</reference>
<dbReference type="InParanoid" id="A2F3P9"/>
<dbReference type="GO" id="GO:0090611">
    <property type="term" value="P:ubiquitin-independent protein catabolic process via the multivesicular body sorting pathway"/>
    <property type="evidence" value="ECO:0000318"/>
    <property type="project" value="GO_Central"/>
</dbReference>
<dbReference type="AlphaFoldDB" id="A2F3P9"/>
<dbReference type="InterPro" id="IPR003593">
    <property type="entry name" value="AAA+_ATPase"/>
</dbReference>
<gene>
    <name evidence="9" type="ORF">TVAG_443370</name>
</gene>
<dbReference type="Gene3D" id="3.40.50.300">
    <property type="entry name" value="P-loop containing nucleotide triphosphate hydrolases"/>
    <property type="match status" value="1"/>
</dbReference>
<keyword evidence="10" id="KW-1185">Reference proteome</keyword>
<comment type="similarity">
    <text evidence="2">Belongs to the AAA ATPase family.</text>
</comment>
<keyword evidence="4" id="KW-0967">Endosome</keyword>
<dbReference type="GO" id="GO:0005524">
    <property type="term" value="F:ATP binding"/>
    <property type="evidence" value="ECO:0007669"/>
    <property type="project" value="UniProtKB-KW"/>
</dbReference>
<evidence type="ECO:0000256" key="5">
    <source>
        <dbReference type="ARBA" id="ARBA00022840"/>
    </source>
</evidence>
<dbReference type="Gene3D" id="1.10.8.60">
    <property type="match status" value="1"/>
</dbReference>
<comment type="subcellular location">
    <subcellularLocation>
        <location evidence="1">Endosome membrane</location>
        <topology evidence="1">Peripheral membrane protein</topology>
    </subcellularLocation>
</comment>
<dbReference type="PANTHER" id="PTHR23074">
    <property type="entry name" value="AAA DOMAIN-CONTAINING"/>
    <property type="match status" value="1"/>
</dbReference>
<dbReference type="FunFam" id="1.20.58.80:FF:000041">
    <property type="entry name" value="ATPase, AAA family protein"/>
    <property type="match status" value="1"/>
</dbReference>
<dbReference type="Pfam" id="PF00004">
    <property type="entry name" value="AAA"/>
    <property type="match status" value="1"/>
</dbReference>
<evidence type="ECO:0000256" key="7">
    <source>
        <dbReference type="SAM" id="MobiDB-lite"/>
    </source>
</evidence>
<dbReference type="Pfam" id="PF17862">
    <property type="entry name" value="AAA_lid_3"/>
    <property type="match status" value="1"/>
</dbReference>
<dbReference type="Pfam" id="PF09336">
    <property type="entry name" value="Vps4_C"/>
    <property type="match status" value="1"/>
</dbReference>